<comment type="caution">
    <text evidence="2">The sequence shown here is derived from an EMBL/GenBank/DDBJ whole genome shotgun (WGS) entry which is preliminary data.</text>
</comment>
<accession>A0AAW2DFH5</accession>
<evidence type="ECO:0000313" key="2">
    <source>
        <dbReference type="EMBL" id="KAL0007846.1"/>
    </source>
</evidence>
<dbReference type="Proteomes" id="UP001459277">
    <property type="component" value="Unassembled WGS sequence"/>
</dbReference>
<dbReference type="InterPro" id="IPR025558">
    <property type="entry name" value="DUF4283"/>
</dbReference>
<keyword evidence="3" id="KW-1185">Reference proteome</keyword>
<dbReference type="Pfam" id="PF14111">
    <property type="entry name" value="DUF4283"/>
    <property type="match status" value="1"/>
</dbReference>
<name>A0AAW2DFH5_9ROSI</name>
<sequence>MADAVADGLGNMKLTSDEEEIIPISDEGRTQALESCSLSLIGKFLTCKPFNKRAAKSTLRRAWGLENSLQIIEVGPNLFQFKFQTEFDMARILQDGPWSFDNQLLLLQRWQKGMTVGNIRLEHASLWIQIWDAPFDMASPQVAKEVGNRIGRVEEVEGQ</sequence>
<dbReference type="PANTHER" id="PTHR31286">
    <property type="entry name" value="GLYCINE-RICH CELL WALL STRUCTURAL PROTEIN 1.8-LIKE"/>
    <property type="match status" value="1"/>
</dbReference>
<reference evidence="2 3" key="1">
    <citation type="submission" date="2024-01" db="EMBL/GenBank/DDBJ databases">
        <title>A telomere-to-telomere, gap-free genome of sweet tea (Lithocarpus litseifolius).</title>
        <authorList>
            <person name="Zhou J."/>
        </authorList>
    </citation>
    <scope>NUCLEOTIDE SEQUENCE [LARGE SCALE GENOMIC DNA]</scope>
    <source>
        <strain evidence="2">Zhou-2022a</strain>
        <tissue evidence="2">Leaf</tissue>
    </source>
</reference>
<gene>
    <name evidence="2" type="ORF">SO802_009348</name>
</gene>
<dbReference type="AlphaFoldDB" id="A0AAW2DFH5"/>
<dbReference type="InterPro" id="IPR040256">
    <property type="entry name" value="At4g02000-like"/>
</dbReference>
<dbReference type="EMBL" id="JAZDWU010000003">
    <property type="protein sequence ID" value="KAL0007846.1"/>
    <property type="molecule type" value="Genomic_DNA"/>
</dbReference>
<organism evidence="2 3">
    <name type="scientific">Lithocarpus litseifolius</name>
    <dbReference type="NCBI Taxonomy" id="425828"/>
    <lineage>
        <taxon>Eukaryota</taxon>
        <taxon>Viridiplantae</taxon>
        <taxon>Streptophyta</taxon>
        <taxon>Embryophyta</taxon>
        <taxon>Tracheophyta</taxon>
        <taxon>Spermatophyta</taxon>
        <taxon>Magnoliopsida</taxon>
        <taxon>eudicotyledons</taxon>
        <taxon>Gunneridae</taxon>
        <taxon>Pentapetalae</taxon>
        <taxon>rosids</taxon>
        <taxon>fabids</taxon>
        <taxon>Fagales</taxon>
        <taxon>Fagaceae</taxon>
        <taxon>Lithocarpus</taxon>
    </lineage>
</organism>
<evidence type="ECO:0000313" key="3">
    <source>
        <dbReference type="Proteomes" id="UP001459277"/>
    </source>
</evidence>
<feature type="domain" description="DUF4283" evidence="1">
    <location>
        <begin position="34"/>
        <end position="114"/>
    </location>
</feature>
<evidence type="ECO:0000259" key="1">
    <source>
        <dbReference type="Pfam" id="PF14111"/>
    </source>
</evidence>
<dbReference type="PANTHER" id="PTHR31286:SF167">
    <property type="entry name" value="OS09G0268800 PROTEIN"/>
    <property type="match status" value="1"/>
</dbReference>
<proteinExistence type="predicted"/>
<protein>
    <recommendedName>
        <fullName evidence="1">DUF4283 domain-containing protein</fullName>
    </recommendedName>
</protein>